<dbReference type="InterPro" id="IPR029787">
    <property type="entry name" value="Nucleotide_cyclase"/>
</dbReference>
<dbReference type="AlphaFoldDB" id="A0A0G0MNT1"/>
<evidence type="ECO:0000259" key="1">
    <source>
        <dbReference type="PROSITE" id="PS50887"/>
    </source>
</evidence>
<dbReference type="GO" id="GO:1902201">
    <property type="term" value="P:negative regulation of bacterial-type flagellum-dependent cell motility"/>
    <property type="evidence" value="ECO:0007669"/>
    <property type="project" value="TreeGrafter"/>
</dbReference>
<name>A0A0G0MNT1_9BACT</name>
<dbReference type="Proteomes" id="UP000034181">
    <property type="component" value="Unassembled WGS sequence"/>
</dbReference>
<dbReference type="SUPFAM" id="SSF55073">
    <property type="entry name" value="Nucleotide cyclase"/>
    <property type="match status" value="1"/>
</dbReference>
<reference evidence="2 3" key="1">
    <citation type="journal article" date="2015" name="Nature">
        <title>rRNA introns, odd ribosomes, and small enigmatic genomes across a large radiation of phyla.</title>
        <authorList>
            <person name="Brown C.T."/>
            <person name="Hug L.A."/>
            <person name="Thomas B.C."/>
            <person name="Sharon I."/>
            <person name="Castelle C.J."/>
            <person name="Singh A."/>
            <person name="Wilkins M.J."/>
            <person name="Williams K.H."/>
            <person name="Banfield J.F."/>
        </authorList>
    </citation>
    <scope>NUCLEOTIDE SEQUENCE [LARGE SCALE GENOMIC DNA]</scope>
</reference>
<dbReference type="GO" id="GO:0052621">
    <property type="term" value="F:diguanylate cyclase activity"/>
    <property type="evidence" value="ECO:0007669"/>
    <property type="project" value="TreeGrafter"/>
</dbReference>
<comment type="caution">
    <text evidence="2">The sequence shown here is derived from an EMBL/GenBank/DDBJ whole genome shotgun (WGS) entry which is preliminary data.</text>
</comment>
<evidence type="ECO:0000313" key="2">
    <source>
        <dbReference type="EMBL" id="KKQ75329.1"/>
    </source>
</evidence>
<dbReference type="EMBL" id="LBUZ01000013">
    <property type="protein sequence ID" value="KKQ75329.1"/>
    <property type="molecule type" value="Genomic_DNA"/>
</dbReference>
<dbReference type="Gene3D" id="3.30.70.270">
    <property type="match status" value="1"/>
</dbReference>
<dbReference type="CDD" id="cd01949">
    <property type="entry name" value="GGDEF"/>
    <property type="match status" value="1"/>
</dbReference>
<dbReference type="GO" id="GO:0043709">
    <property type="term" value="P:cell adhesion involved in single-species biofilm formation"/>
    <property type="evidence" value="ECO:0007669"/>
    <property type="project" value="TreeGrafter"/>
</dbReference>
<evidence type="ECO:0000313" key="3">
    <source>
        <dbReference type="Proteomes" id="UP000034181"/>
    </source>
</evidence>
<gene>
    <name evidence="2" type="ORF">US96_C0013G0023</name>
</gene>
<dbReference type="GO" id="GO:0005886">
    <property type="term" value="C:plasma membrane"/>
    <property type="evidence" value="ECO:0007669"/>
    <property type="project" value="TreeGrafter"/>
</dbReference>
<dbReference type="InterPro" id="IPR000160">
    <property type="entry name" value="GGDEF_dom"/>
</dbReference>
<dbReference type="InterPro" id="IPR050469">
    <property type="entry name" value="Diguanylate_Cyclase"/>
</dbReference>
<protein>
    <recommendedName>
        <fullName evidence="1">GGDEF domain-containing protein</fullName>
    </recommendedName>
</protein>
<dbReference type="PANTHER" id="PTHR45138">
    <property type="entry name" value="REGULATORY COMPONENTS OF SENSORY TRANSDUCTION SYSTEM"/>
    <property type="match status" value="1"/>
</dbReference>
<dbReference type="InterPro" id="IPR043128">
    <property type="entry name" value="Rev_trsase/Diguanyl_cyclase"/>
</dbReference>
<organism evidence="2 3">
    <name type="scientific">Candidatus Woesebacteria bacterium GW2011_GWB1_38_5b</name>
    <dbReference type="NCBI Taxonomy" id="1618569"/>
    <lineage>
        <taxon>Bacteria</taxon>
        <taxon>Candidatus Woeseibacteriota</taxon>
    </lineage>
</organism>
<dbReference type="PROSITE" id="PS50887">
    <property type="entry name" value="GGDEF"/>
    <property type="match status" value="1"/>
</dbReference>
<feature type="domain" description="GGDEF" evidence="1">
    <location>
        <begin position="82"/>
        <end position="204"/>
    </location>
</feature>
<dbReference type="PANTHER" id="PTHR45138:SF9">
    <property type="entry name" value="DIGUANYLATE CYCLASE DGCM-RELATED"/>
    <property type="match status" value="1"/>
</dbReference>
<dbReference type="NCBIfam" id="TIGR00254">
    <property type="entry name" value="GGDEF"/>
    <property type="match status" value="1"/>
</dbReference>
<sequence length="205" mass="23510">MSEEKDINLGEIRKRYQPLRERTDRILRDSGISEGPEFRKARKKFTKEAYLAGIDEVTLLPIRSLFETRLQEELDRSERNGEPLTMGLIDLNLLRKINKKGLPEGDKALRAVAEKILASIRRTDYAARYGGDEFAVLFPGLDVKDINAWWTRFYTGMQAIPYTVTASAMTIDRKNQSEVRTRLSNNIKQTKELNGHKSNSFLMAA</sequence>
<proteinExistence type="predicted"/>
<dbReference type="Pfam" id="PF00990">
    <property type="entry name" value="GGDEF"/>
    <property type="match status" value="1"/>
</dbReference>
<dbReference type="SMART" id="SM00267">
    <property type="entry name" value="GGDEF"/>
    <property type="match status" value="1"/>
</dbReference>
<accession>A0A0G0MNT1</accession>